<evidence type="ECO:0000313" key="2">
    <source>
        <dbReference type="Proteomes" id="UP001257914"/>
    </source>
</evidence>
<comment type="caution">
    <text evidence="1">The sequence shown here is derived from an EMBL/GenBank/DDBJ whole genome shotgun (WGS) entry which is preliminary data.</text>
</comment>
<dbReference type="PANTHER" id="PTHR45632">
    <property type="entry name" value="LD33804P"/>
    <property type="match status" value="1"/>
</dbReference>
<protein>
    <submittedName>
        <fullName evidence="1">Galactose oxidase</fullName>
    </submittedName>
</protein>
<dbReference type="InterPro" id="IPR015915">
    <property type="entry name" value="Kelch-typ_b-propeller"/>
</dbReference>
<dbReference type="RefSeq" id="WP_315946666.1">
    <property type="nucleotide sequence ID" value="NZ_JAWCUA010000007.1"/>
</dbReference>
<gene>
    <name evidence="1" type="ORF">RT723_08590</name>
</gene>
<evidence type="ECO:0000313" key="1">
    <source>
        <dbReference type="EMBL" id="MDU0113052.1"/>
    </source>
</evidence>
<name>A0ABU3R0Q7_9GAMM</name>
<proteinExistence type="predicted"/>
<dbReference type="EMBL" id="JAWCUA010000007">
    <property type="protein sequence ID" value="MDU0113052.1"/>
    <property type="molecule type" value="Genomic_DNA"/>
</dbReference>
<dbReference type="Gene3D" id="2.120.10.80">
    <property type="entry name" value="Kelch-type beta propeller"/>
    <property type="match status" value="1"/>
</dbReference>
<keyword evidence="2" id="KW-1185">Reference proteome</keyword>
<organism evidence="1 2">
    <name type="scientific">Psychrosphaera aquimarina</name>
    <dbReference type="NCBI Taxonomy" id="2044854"/>
    <lineage>
        <taxon>Bacteria</taxon>
        <taxon>Pseudomonadati</taxon>
        <taxon>Pseudomonadota</taxon>
        <taxon>Gammaproteobacteria</taxon>
        <taxon>Alteromonadales</taxon>
        <taxon>Pseudoalteromonadaceae</taxon>
        <taxon>Psychrosphaera</taxon>
    </lineage>
</organism>
<dbReference type="Proteomes" id="UP001257914">
    <property type="component" value="Unassembled WGS sequence"/>
</dbReference>
<accession>A0ABU3R0Q7</accession>
<sequence length="370" mass="40877">MNVMILRKFKLMTLLTFFILLPLQSYAEINLPPLPEPVTSNAVASVSINGKQTILSFSGLSADKKITSMHNKAWKLEINTDGSKPEESANWQSITPLPSLQEPLGRLASSAVGINDSVYIFGGYNLGRSRSFDTAPGVYKYHVPTDSYAQLEPMPVSVNDALTLVYRDRYIYVISGWQNDGAINLVQVYDTLKNEWFQASPFIGTAVFGHAGGIVDNVIMVCDGAKITAQFAANKTIDQETNCYLGEINVTRPDKINWVQWVHPTDQGRFRMAASGDIENDRIIFIGGTNAPHDVAGKAINSHSQSDKPLTPNNEIWSYYITKRSWQVTNSKHATMDHRGLLNINGNWVTIGGMLDKQAVTNKVITHIGG</sequence>
<dbReference type="SUPFAM" id="SSF117281">
    <property type="entry name" value="Kelch motif"/>
    <property type="match status" value="1"/>
</dbReference>
<reference evidence="1 2" key="1">
    <citation type="submission" date="2023-10" db="EMBL/GenBank/DDBJ databases">
        <title>Psychrosphaera aquimaarina strain SW33 isolated from seawater.</title>
        <authorList>
            <person name="Bayburt H."/>
            <person name="Kim J.M."/>
            <person name="Choi B.J."/>
            <person name="Jeon C.O."/>
        </authorList>
    </citation>
    <scope>NUCLEOTIDE SEQUENCE [LARGE SCALE GENOMIC DNA]</scope>
    <source>
        <strain evidence="1 2">KCTC 52743</strain>
    </source>
</reference>